<proteinExistence type="predicted"/>
<sequence>MGTGMIVVVSMSPGNRDQASGSSSGSKLEDMMGENGLKNVGIGCKLLFTGSLTNRGALHGQLYGTMPHRRKNATKPAPHSSQSQGHSDREASSSEVRINVTPEDHSP</sequence>
<evidence type="ECO:0000256" key="1">
    <source>
        <dbReference type="SAM" id="MobiDB-lite"/>
    </source>
</evidence>
<dbReference type="EnsemblPlants" id="PGSC0003DMT400087705">
    <property type="protein sequence ID" value="PGSC0003DMT400087705"/>
    <property type="gene ID" value="PGSC0003DMG400037276"/>
</dbReference>
<dbReference type="HOGENOM" id="CLU_2214669_0_0_1"/>
<accession>M1DED5</accession>
<feature type="region of interest" description="Disordered" evidence="1">
    <location>
        <begin position="58"/>
        <end position="107"/>
    </location>
</feature>
<name>M1DED5_SOLTU</name>
<feature type="region of interest" description="Disordered" evidence="1">
    <location>
        <begin position="1"/>
        <end position="32"/>
    </location>
</feature>
<evidence type="ECO:0000313" key="2">
    <source>
        <dbReference type="EnsemblPlants" id="PGSC0003DMT400087705"/>
    </source>
</evidence>
<dbReference type="Gramene" id="PGSC0003DMT400087705">
    <property type="protein sequence ID" value="PGSC0003DMT400087705"/>
    <property type="gene ID" value="PGSC0003DMG400037276"/>
</dbReference>
<dbReference type="Proteomes" id="UP000011115">
    <property type="component" value="Unassembled WGS sequence"/>
</dbReference>
<keyword evidence="3" id="KW-1185">Reference proteome</keyword>
<dbReference type="PaxDb" id="4113-PGSC0003DMT400087705"/>
<organism evidence="2 3">
    <name type="scientific">Solanum tuberosum</name>
    <name type="common">Potato</name>
    <dbReference type="NCBI Taxonomy" id="4113"/>
    <lineage>
        <taxon>Eukaryota</taxon>
        <taxon>Viridiplantae</taxon>
        <taxon>Streptophyta</taxon>
        <taxon>Embryophyta</taxon>
        <taxon>Tracheophyta</taxon>
        <taxon>Spermatophyta</taxon>
        <taxon>Magnoliopsida</taxon>
        <taxon>eudicotyledons</taxon>
        <taxon>Gunneridae</taxon>
        <taxon>Pentapetalae</taxon>
        <taxon>asterids</taxon>
        <taxon>lamiids</taxon>
        <taxon>Solanales</taxon>
        <taxon>Solanaceae</taxon>
        <taxon>Solanoideae</taxon>
        <taxon>Solaneae</taxon>
        <taxon>Solanum</taxon>
    </lineage>
</organism>
<reference evidence="3" key="1">
    <citation type="journal article" date="2011" name="Nature">
        <title>Genome sequence and analysis of the tuber crop potato.</title>
        <authorList>
            <consortium name="The Potato Genome Sequencing Consortium"/>
        </authorList>
    </citation>
    <scope>NUCLEOTIDE SEQUENCE [LARGE SCALE GENOMIC DNA]</scope>
    <source>
        <strain evidence="3">cv. DM1-3 516 R44</strain>
    </source>
</reference>
<reference evidence="2" key="2">
    <citation type="submission" date="2015-06" db="UniProtKB">
        <authorList>
            <consortium name="EnsemblPlants"/>
        </authorList>
    </citation>
    <scope>IDENTIFICATION</scope>
    <source>
        <strain evidence="2">DM1-3 516 R44</strain>
    </source>
</reference>
<evidence type="ECO:0000313" key="3">
    <source>
        <dbReference type="Proteomes" id="UP000011115"/>
    </source>
</evidence>
<protein>
    <submittedName>
        <fullName evidence="2">Uncharacterized protein</fullName>
    </submittedName>
</protein>
<feature type="compositionally biased region" description="Polar residues" evidence="1">
    <location>
        <begin position="12"/>
        <end position="26"/>
    </location>
</feature>
<dbReference type="AlphaFoldDB" id="M1DED5"/>
<dbReference type="InParanoid" id="M1DED5"/>